<reference evidence="1 2" key="1">
    <citation type="submission" date="2017-03" db="EMBL/GenBank/DDBJ databases">
        <authorList>
            <person name="Afonso C.L."/>
            <person name="Miller P.J."/>
            <person name="Scott M.A."/>
            <person name="Spackman E."/>
            <person name="Goraichik I."/>
            <person name="Dimitrov K.M."/>
            <person name="Suarez D.L."/>
            <person name="Swayne D.E."/>
        </authorList>
    </citation>
    <scope>NUCLEOTIDE SEQUENCE [LARGE SCALE GENOMIC DNA]</scope>
    <source>
        <strain evidence="1 2">CECT 7023</strain>
    </source>
</reference>
<sequence length="268" mass="29481">MSKPPSRLDQGIAAQVRALLDGPITRQVLNIALRVLAKWRARLIENTLTARQGRIVAGGPFAGLNYTVGSAEGALLPRLLGCYEATIAPVIEEIATRNYGLVIDVGAAEGYYAVGLAMRMPGVQVWARDSNAIALERCRKLAADNGVADRVTTGGIVTHDDLAVCAEARTLLICDIEGAEEHLLDLLRAPALARADILVECHDSLQRSLSTKLAARFASTHEVSRYDREIRPDALPDWSEEMSDLDRLLFLWEWRAGSTPWLWMQARR</sequence>
<dbReference type="Gene3D" id="3.40.50.150">
    <property type="entry name" value="Vaccinia Virus protein VP39"/>
    <property type="match status" value="1"/>
</dbReference>
<dbReference type="SUPFAM" id="SSF53335">
    <property type="entry name" value="S-adenosyl-L-methionine-dependent methyltransferases"/>
    <property type="match status" value="1"/>
</dbReference>
<proteinExistence type="predicted"/>
<dbReference type="RefSeq" id="WP_085879894.1">
    <property type="nucleotide sequence ID" value="NZ_FWFZ01000018.1"/>
</dbReference>
<evidence type="ECO:0000313" key="2">
    <source>
        <dbReference type="Proteomes" id="UP000193900"/>
    </source>
</evidence>
<protein>
    <submittedName>
        <fullName evidence="1">Uncharacterized protein</fullName>
    </submittedName>
</protein>
<dbReference type="EMBL" id="FWFZ01000018">
    <property type="protein sequence ID" value="SLN65674.1"/>
    <property type="molecule type" value="Genomic_DNA"/>
</dbReference>
<organism evidence="1 2">
    <name type="scientific">Roseisalinus antarcticus</name>
    <dbReference type="NCBI Taxonomy" id="254357"/>
    <lineage>
        <taxon>Bacteria</taxon>
        <taxon>Pseudomonadati</taxon>
        <taxon>Pseudomonadota</taxon>
        <taxon>Alphaproteobacteria</taxon>
        <taxon>Rhodobacterales</taxon>
        <taxon>Roseobacteraceae</taxon>
        <taxon>Roseisalinus</taxon>
    </lineage>
</organism>
<keyword evidence="2" id="KW-1185">Reference proteome</keyword>
<dbReference type="AlphaFoldDB" id="A0A1Y5TQA4"/>
<accession>A0A1Y5TQA4</accession>
<dbReference type="OrthoDB" id="7343073at2"/>
<name>A0A1Y5TQA4_9RHOB</name>
<dbReference type="InterPro" id="IPR029063">
    <property type="entry name" value="SAM-dependent_MTases_sf"/>
</dbReference>
<gene>
    <name evidence="1" type="ORF">ROA7023_03090</name>
</gene>
<evidence type="ECO:0000313" key="1">
    <source>
        <dbReference type="EMBL" id="SLN65674.1"/>
    </source>
</evidence>
<dbReference type="Proteomes" id="UP000193900">
    <property type="component" value="Unassembled WGS sequence"/>
</dbReference>